<sequence>MNQNRNDQNQQHLSTSIKPVVLDELIKNGQPTFGIFAHVKNINYLDYYSHLISQKTLPNWRKELKANQFCFIQIIQPPYRVCLALATIKLATSAFVYLYNDETEQLEVCEALQPLTRQTQLEGECYQGQMAFIHSSLTLTLDFTPSQIAVALDSKHITLDATLQRQAVPLAVCTPTGRRGWTFTQKEPLTGISGRLLIKSHSKFNTDAQAKQIHFSKTTIANLDWTLGYMRHKTNWFWSCINSYLPDGRHFVLNLAMGVNETGVSENACWLDGQIYYLPPVMFVRDGLNLPANEQDDTAKTIDNTRQPWRIYHQNLGWSNVDIDLTFTPITVYKKTDNFGVLASIFEQWLGFYSGEIRLKDDVIKIDKIMGLAEDHFAKW</sequence>
<reference evidence="1 2" key="1">
    <citation type="submission" date="2018-05" db="EMBL/GenBank/DDBJ databases">
        <title>Genomic Encyclopedia of Type Strains, Phase IV (KMG-IV): sequencing the most valuable type-strain genomes for metagenomic binning, comparative biology and taxonomic classification.</title>
        <authorList>
            <person name="Goeker M."/>
        </authorList>
    </citation>
    <scope>NUCLEOTIDE SEQUENCE [LARGE SCALE GENOMIC DNA]</scope>
    <source>
        <strain evidence="1 2">DSM 7229</strain>
    </source>
</reference>
<dbReference type="EMBL" id="QGGM01000003">
    <property type="protein sequence ID" value="PWK14109.1"/>
    <property type="molecule type" value="Genomic_DNA"/>
</dbReference>
<evidence type="ECO:0000313" key="2">
    <source>
        <dbReference type="Proteomes" id="UP000245655"/>
    </source>
</evidence>
<gene>
    <name evidence="1" type="ORF">C8D84_103133</name>
</gene>
<dbReference type="GeneID" id="60254582"/>
<name>A0A2V2A764_PSYIM</name>
<protein>
    <submittedName>
        <fullName evidence="1">Uncharacterized protein DUF2804</fullName>
    </submittedName>
</protein>
<accession>A0A2V2A764</accession>
<evidence type="ECO:0000313" key="1">
    <source>
        <dbReference type="EMBL" id="PWK14109.1"/>
    </source>
</evidence>
<dbReference type="InterPro" id="IPR021243">
    <property type="entry name" value="DUF2804"/>
</dbReference>
<dbReference type="Proteomes" id="UP000245655">
    <property type="component" value="Unassembled WGS sequence"/>
</dbReference>
<organism evidence="1 2">
    <name type="scientific">Psychrobacter immobilis</name>
    <dbReference type="NCBI Taxonomy" id="498"/>
    <lineage>
        <taxon>Bacteria</taxon>
        <taxon>Pseudomonadati</taxon>
        <taxon>Pseudomonadota</taxon>
        <taxon>Gammaproteobacteria</taxon>
        <taxon>Moraxellales</taxon>
        <taxon>Moraxellaceae</taxon>
        <taxon>Psychrobacter</taxon>
    </lineage>
</organism>
<comment type="caution">
    <text evidence="1">The sequence shown here is derived from an EMBL/GenBank/DDBJ whole genome shotgun (WGS) entry which is preliminary data.</text>
</comment>
<proteinExistence type="predicted"/>
<dbReference type="Pfam" id="PF10974">
    <property type="entry name" value="DUF2804"/>
    <property type="match status" value="1"/>
</dbReference>
<dbReference type="PANTHER" id="PTHR35868">
    <property type="entry name" value="DUF2804 DOMAIN-CONTAINING PROTEIN-RELATED"/>
    <property type="match status" value="1"/>
</dbReference>
<dbReference type="AlphaFoldDB" id="A0A2V2A764"/>
<dbReference type="PANTHER" id="PTHR35868:SF4">
    <property type="entry name" value="DUF2804 DOMAIN-CONTAINING PROTEIN"/>
    <property type="match status" value="1"/>
</dbReference>
<keyword evidence="2" id="KW-1185">Reference proteome</keyword>
<dbReference type="RefSeq" id="WP_109590263.1">
    <property type="nucleotide sequence ID" value="NZ_CAJGZY010000003.1"/>
</dbReference>